<dbReference type="PANTHER" id="PTHR31677">
    <property type="entry name" value="AP2 DOMAIN CLASS TRANSCRIPTION FACTOR"/>
    <property type="match status" value="1"/>
</dbReference>
<dbReference type="FunFam" id="3.30.730.10:FF:000001">
    <property type="entry name" value="Ethylene-responsive transcription factor 2"/>
    <property type="match status" value="1"/>
</dbReference>
<dbReference type="SMART" id="SM00380">
    <property type="entry name" value="AP2"/>
    <property type="match status" value="1"/>
</dbReference>
<feature type="domain" description="AP2/ERF" evidence="7">
    <location>
        <begin position="14"/>
        <end position="71"/>
    </location>
</feature>
<evidence type="ECO:0000313" key="8">
    <source>
        <dbReference type="EMBL" id="KAH7421595.1"/>
    </source>
</evidence>
<name>A0A8T2TJH8_CERRI</name>
<sequence>MADHAGSTGLAGVRYRGVRKRPWGRYAAEIRDPWRKTRVWLGTYNTAEEAAHAYDNAARSLRGCKAKTNFSSTLQDAVGQSLSLNSSVESASSVNPVSPALLPGKRSWCVKEVENGLLCPGTLTLWGRVSPESSILSDVQGRSQICSHHSSDKDSLFPRLLSGPLKLELGSSQSWARNPDAGVWILGTEVTSKISVTTGTEWGISALRQNASDAHSDSGSSCSVVLDAQPAPGKKERPLLDLNLPPEEARHQSKKLCISAS</sequence>
<keyword evidence="3" id="KW-0238">DNA-binding</keyword>
<dbReference type="OrthoDB" id="1931494at2759"/>
<gene>
    <name evidence="8" type="ORF">KP509_13G065200</name>
</gene>
<dbReference type="GO" id="GO:0003700">
    <property type="term" value="F:DNA-binding transcription factor activity"/>
    <property type="evidence" value="ECO:0007669"/>
    <property type="project" value="InterPro"/>
</dbReference>
<dbReference type="AlphaFoldDB" id="A0A8T2TJH8"/>
<keyword evidence="2" id="KW-0805">Transcription regulation</keyword>
<dbReference type="Pfam" id="PF00847">
    <property type="entry name" value="AP2"/>
    <property type="match status" value="1"/>
</dbReference>
<comment type="subcellular location">
    <subcellularLocation>
        <location evidence="1">Nucleus</location>
    </subcellularLocation>
</comment>
<evidence type="ECO:0000256" key="4">
    <source>
        <dbReference type="ARBA" id="ARBA00023163"/>
    </source>
</evidence>
<keyword evidence="4" id="KW-0804">Transcription</keyword>
<protein>
    <recommendedName>
        <fullName evidence="7">AP2/ERF domain-containing protein</fullName>
    </recommendedName>
</protein>
<evidence type="ECO:0000313" key="9">
    <source>
        <dbReference type="Proteomes" id="UP000825935"/>
    </source>
</evidence>
<organism evidence="8 9">
    <name type="scientific">Ceratopteris richardii</name>
    <name type="common">Triangle waterfern</name>
    <dbReference type="NCBI Taxonomy" id="49495"/>
    <lineage>
        <taxon>Eukaryota</taxon>
        <taxon>Viridiplantae</taxon>
        <taxon>Streptophyta</taxon>
        <taxon>Embryophyta</taxon>
        <taxon>Tracheophyta</taxon>
        <taxon>Polypodiopsida</taxon>
        <taxon>Polypodiidae</taxon>
        <taxon>Polypodiales</taxon>
        <taxon>Pteridineae</taxon>
        <taxon>Pteridaceae</taxon>
        <taxon>Parkerioideae</taxon>
        <taxon>Ceratopteris</taxon>
    </lineage>
</organism>
<evidence type="ECO:0000256" key="6">
    <source>
        <dbReference type="SAM" id="MobiDB-lite"/>
    </source>
</evidence>
<dbReference type="PRINTS" id="PR00367">
    <property type="entry name" value="ETHRSPELEMNT"/>
</dbReference>
<dbReference type="GO" id="GO:0005634">
    <property type="term" value="C:nucleus"/>
    <property type="evidence" value="ECO:0007669"/>
    <property type="project" value="UniProtKB-SubCell"/>
</dbReference>
<dbReference type="InterPro" id="IPR016177">
    <property type="entry name" value="DNA-bd_dom_sf"/>
</dbReference>
<evidence type="ECO:0000256" key="5">
    <source>
        <dbReference type="ARBA" id="ARBA00023242"/>
    </source>
</evidence>
<evidence type="ECO:0000259" key="7">
    <source>
        <dbReference type="PROSITE" id="PS51032"/>
    </source>
</evidence>
<dbReference type="PANTHER" id="PTHR31677:SF157">
    <property type="entry name" value="AP2_ERF DOMAIN-CONTAINING PROTEIN"/>
    <property type="match status" value="1"/>
</dbReference>
<dbReference type="Proteomes" id="UP000825935">
    <property type="component" value="Chromosome 13"/>
</dbReference>
<feature type="region of interest" description="Disordered" evidence="6">
    <location>
        <begin position="215"/>
        <end position="261"/>
    </location>
</feature>
<dbReference type="CDD" id="cd00018">
    <property type="entry name" value="AP2"/>
    <property type="match status" value="1"/>
</dbReference>
<dbReference type="GO" id="GO:0003677">
    <property type="term" value="F:DNA binding"/>
    <property type="evidence" value="ECO:0007669"/>
    <property type="project" value="UniProtKB-KW"/>
</dbReference>
<dbReference type="Gene3D" id="3.30.730.10">
    <property type="entry name" value="AP2/ERF domain"/>
    <property type="match status" value="1"/>
</dbReference>
<keyword evidence="5" id="KW-0539">Nucleus</keyword>
<accession>A0A8T2TJH8</accession>
<dbReference type="SUPFAM" id="SSF54171">
    <property type="entry name" value="DNA-binding domain"/>
    <property type="match status" value="1"/>
</dbReference>
<evidence type="ECO:0000256" key="3">
    <source>
        <dbReference type="ARBA" id="ARBA00023125"/>
    </source>
</evidence>
<proteinExistence type="predicted"/>
<keyword evidence="9" id="KW-1185">Reference proteome</keyword>
<dbReference type="InterPro" id="IPR001471">
    <property type="entry name" value="AP2/ERF_dom"/>
</dbReference>
<dbReference type="EMBL" id="CM035418">
    <property type="protein sequence ID" value="KAH7421595.1"/>
    <property type="molecule type" value="Genomic_DNA"/>
</dbReference>
<dbReference type="InterPro" id="IPR036955">
    <property type="entry name" value="AP2/ERF_dom_sf"/>
</dbReference>
<reference evidence="8" key="1">
    <citation type="submission" date="2021-08" db="EMBL/GenBank/DDBJ databases">
        <title>WGS assembly of Ceratopteris richardii.</title>
        <authorList>
            <person name="Marchant D.B."/>
            <person name="Chen G."/>
            <person name="Jenkins J."/>
            <person name="Shu S."/>
            <person name="Leebens-Mack J."/>
            <person name="Grimwood J."/>
            <person name="Schmutz J."/>
            <person name="Soltis P."/>
            <person name="Soltis D."/>
            <person name="Chen Z.-H."/>
        </authorList>
    </citation>
    <scope>NUCLEOTIDE SEQUENCE</scope>
    <source>
        <strain evidence="8">Whitten #5841</strain>
        <tissue evidence="8">Leaf</tissue>
    </source>
</reference>
<comment type="caution">
    <text evidence="8">The sequence shown here is derived from an EMBL/GenBank/DDBJ whole genome shotgun (WGS) entry which is preliminary data.</text>
</comment>
<dbReference type="PROSITE" id="PS51032">
    <property type="entry name" value="AP2_ERF"/>
    <property type="match status" value="1"/>
</dbReference>
<evidence type="ECO:0000256" key="2">
    <source>
        <dbReference type="ARBA" id="ARBA00023015"/>
    </source>
</evidence>
<evidence type="ECO:0000256" key="1">
    <source>
        <dbReference type="ARBA" id="ARBA00004123"/>
    </source>
</evidence>